<accession>A0A9D4M1Y7</accession>
<sequence>MPALFNQYLGTNIIDGRSVDSFELTPERIYPKVPLSPECKPQDIIRTNVLAKIHFPLPGGHVYQPTGTIFKFFHEERTSNVACRVFTRKNARPLAAILCNIPKPSSSQDIIRTNWTINMTFREKCPTPDRHCFQQTGTIFELVLDIIEKNLLTKFHEDRTKHQRTRPEGLHPRCGQRWLSCENKGDII</sequence>
<evidence type="ECO:0000313" key="1">
    <source>
        <dbReference type="EMBL" id="KAH3868793.1"/>
    </source>
</evidence>
<comment type="caution">
    <text evidence="1">The sequence shown here is derived from an EMBL/GenBank/DDBJ whole genome shotgun (WGS) entry which is preliminary data.</text>
</comment>
<name>A0A9D4M1Y7_DREPO</name>
<dbReference type="EMBL" id="JAIWYP010000002">
    <property type="protein sequence ID" value="KAH3868793.1"/>
    <property type="molecule type" value="Genomic_DNA"/>
</dbReference>
<evidence type="ECO:0000313" key="2">
    <source>
        <dbReference type="Proteomes" id="UP000828390"/>
    </source>
</evidence>
<keyword evidence="2" id="KW-1185">Reference proteome</keyword>
<organism evidence="1 2">
    <name type="scientific">Dreissena polymorpha</name>
    <name type="common">Zebra mussel</name>
    <name type="synonym">Mytilus polymorpha</name>
    <dbReference type="NCBI Taxonomy" id="45954"/>
    <lineage>
        <taxon>Eukaryota</taxon>
        <taxon>Metazoa</taxon>
        <taxon>Spiralia</taxon>
        <taxon>Lophotrochozoa</taxon>
        <taxon>Mollusca</taxon>
        <taxon>Bivalvia</taxon>
        <taxon>Autobranchia</taxon>
        <taxon>Heteroconchia</taxon>
        <taxon>Euheterodonta</taxon>
        <taxon>Imparidentia</taxon>
        <taxon>Neoheterodontei</taxon>
        <taxon>Myida</taxon>
        <taxon>Dreissenoidea</taxon>
        <taxon>Dreissenidae</taxon>
        <taxon>Dreissena</taxon>
    </lineage>
</organism>
<reference evidence="1" key="2">
    <citation type="submission" date="2020-11" db="EMBL/GenBank/DDBJ databases">
        <authorList>
            <person name="McCartney M.A."/>
            <person name="Auch B."/>
            <person name="Kono T."/>
            <person name="Mallez S."/>
            <person name="Becker A."/>
            <person name="Gohl D.M."/>
            <person name="Silverstein K.A.T."/>
            <person name="Koren S."/>
            <person name="Bechman K.B."/>
            <person name="Herman A."/>
            <person name="Abrahante J.E."/>
            <person name="Garbe J."/>
        </authorList>
    </citation>
    <scope>NUCLEOTIDE SEQUENCE</scope>
    <source>
        <strain evidence="1">Duluth1</strain>
        <tissue evidence="1">Whole animal</tissue>
    </source>
</reference>
<reference evidence="1" key="1">
    <citation type="journal article" date="2019" name="bioRxiv">
        <title>The Genome of the Zebra Mussel, Dreissena polymorpha: A Resource for Invasive Species Research.</title>
        <authorList>
            <person name="McCartney M.A."/>
            <person name="Auch B."/>
            <person name="Kono T."/>
            <person name="Mallez S."/>
            <person name="Zhang Y."/>
            <person name="Obille A."/>
            <person name="Becker A."/>
            <person name="Abrahante J.E."/>
            <person name="Garbe J."/>
            <person name="Badalamenti J.P."/>
            <person name="Herman A."/>
            <person name="Mangelson H."/>
            <person name="Liachko I."/>
            <person name="Sullivan S."/>
            <person name="Sone E.D."/>
            <person name="Koren S."/>
            <person name="Silverstein K.A.T."/>
            <person name="Beckman K.B."/>
            <person name="Gohl D.M."/>
        </authorList>
    </citation>
    <scope>NUCLEOTIDE SEQUENCE</scope>
    <source>
        <strain evidence="1">Duluth1</strain>
        <tissue evidence="1">Whole animal</tissue>
    </source>
</reference>
<gene>
    <name evidence="1" type="ORF">DPMN_031946</name>
</gene>
<dbReference type="Proteomes" id="UP000828390">
    <property type="component" value="Unassembled WGS sequence"/>
</dbReference>
<protein>
    <submittedName>
        <fullName evidence="1">Uncharacterized protein</fullName>
    </submittedName>
</protein>
<proteinExistence type="predicted"/>
<dbReference type="AlphaFoldDB" id="A0A9D4M1Y7"/>